<keyword evidence="6" id="KW-0479">Metal-binding</keyword>
<dbReference type="EMBL" id="BQXO01000002">
    <property type="protein sequence ID" value="GKT05761.1"/>
    <property type="molecule type" value="Genomic_DNA"/>
</dbReference>
<dbReference type="CDD" id="cd18137">
    <property type="entry name" value="HLD_clamp_pol_III_gamma_tau"/>
    <property type="match status" value="1"/>
</dbReference>
<gene>
    <name evidence="14" type="primary">dnaX</name>
    <name evidence="14" type="ORF">JCM31185_10490</name>
</gene>
<organism evidence="14 15">
    <name type="scientific">Furfurilactobacillus curtus</name>
    <dbReference type="NCBI Taxonomy" id="1746200"/>
    <lineage>
        <taxon>Bacteria</taxon>
        <taxon>Bacillati</taxon>
        <taxon>Bacillota</taxon>
        <taxon>Bacilli</taxon>
        <taxon>Lactobacillales</taxon>
        <taxon>Lactobacillaceae</taxon>
        <taxon>Furfurilactobacillus</taxon>
    </lineage>
</organism>
<name>A0ABQ5JMT0_9LACO</name>
<dbReference type="InterPro" id="IPR001270">
    <property type="entry name" value="ClpA/B"/>
</dbReference>
<dbReference type="InterPro" id="IPR050238">
    <property type="entry name" value="DNA_Rep/Repair_Clamp_Loader"/>
</dbReference>
<dbReference type="InterPro" id="IPR003593">
    <property type="entry name" value="AAA+_ATPase"/>
</dbReference>
<dbReference type="InterPro" id="IPR027417">
    <property type="entry name" value="P-loop_NTPase"/>
</dbReference>
<evidence type="ECO:0000313" key="15">
    <source>
        <dbReference type="Proteomes" id="UP001628078"/>
    </source>
</evidence>
<dbReference type="RefSeq" id="WP_407883271.1">
    <property type="nucleotide sequence ID" value="NZ_BQXO01000002.1"/>
</dbReference>
<keyword evidence="8" id="KW-0862">Zinc</keyword>
<comment type="caution">
    <text evidence="14">The sequence shown here is derived from an EMBL/GenBank/DDBJ whole genome shotgun (WGS) entry which is preliminary data.</text>
</comment>
<dbReference type="Pfam" id="PF22608">
    <property type="entry name" value="DNAX_ATPase_lid"/>
    <property type="match status" value="1"/>
</dbReference>
<dbReference type="NCBIfam" id="NF004046">
    <property type="entry name" value="PRK05563.1"/>
    <property type="match status" value="1"/>
</dbReference>
<keyword evidence="10" id="KW-0239">DNA-directed DNA polymerase</keyword>
<dbReference type="SUPFAM" id="SSF52540">
    <property type="entry name" value="P-loop containing nucleoside triphosphate hydrolases"/>
    <property type="match status" value="1"/>
</dbReference>
<dbReference type="InterPro" id="IPR022754">
    <property type="entry name" value="DNA_pol_III_gamma-3"/>
</dbReference>
<keyword evidence="3" id="KW-0808">Transferase</keyword>
<evidence type="ECO:0000256" key="7">
    <source>
        <dbReference type="ARBA" id="ARBA00022741"/>
    </source>
</evidence>
<dbReference type="PANTHER" id="PTHR11669">
    <property type="entry name" value="REPLICATION FACTOR C / DNA POLYMERASE III GAMMA-TAU SUBUNIT"/>
    <property type="match status" value="1"/>
</dbReference>
<evidence type="ECO:0000256" key="6">
    <source>
        <dbReference type="ARBA" id="ARBA00022723"/>
    </source>
</evidence>
<proteinExistence type="inferred from homology"/>
<evidence type="ECO:0000256" key="2">
    <source>
        <dbReference type="ARBA" id="ARBA00012417"/>
    </source>
</evidence>
<evidence type="ECO:0000259" key="13">
    <source>
        <dbReference type="SMART" id="SM00382"/>
    </source>
</evidence>
<dbReference type="SMART" id="SM00382">
    <property type="entry name" value="AAA"/>
    <property type="match status" value="1"/>
</dbReference>
<protein>
    <recommendedName>
        <fullName evidence="2">DNA-directed DNA polymerase</fullName>
        <ecNumber evidence="2">2.7.7.7</ecNumber>
    </recommendedName>
</protein>
<feature type="domain" description="AAA+ ATPase" evidence="13">
    <location>
        <begin position="37"/>
        <end position="179"/>
    </location>
</feature>
<comment type="similarity">
    <text evidence="1">Belongs to the DnaX/STICHEL family.</text>
</comment>
<dbReference type="InterPro" id="IPR008921">
    <property type="entry name" value="DNA_pol3_clamp-load_cplx_C"/>
</dbReference>
<evidence type="ECO:0000256" key="12">
    <source>
        <dbReference type="SAM" id="MobiDB-lite"/>
    </source>
</evidence>
<dbReference type="Proteomes" id="UP001628078">
    <property type="component" value="Unassembled WGS sequence"/>
</dbReference>
<keyword evidence="9" id="KW-0067">ATP-binding</keyword>
<dbReference type="Gene3D" id="3.40.50.300">
    <property type="entry name" value="P-loop containing nucleotide triphosphate hydrolases"/>
    <property type="match status" value="1"/>
</dbReference>
<evidence type="ECO:0000256" key="4">
    <source>
        <dbReference type="ARBA" id="ARBA00022695"/>
    </source>
</evidence>
<evidence type="ECO:0000256" key="9">
    <source>
        <dbReference type="ARBA" id="ARBA00022840"/>
    </source>
</evidence>
<dbReference type="Gene3D" id="1.10.8.60">
    <property type="match status" value="1"/>
</dbReference>
<accession>A0ABQ5JMT0</accession>
<dbReference type="InterPro" id="IPR045085">
    <property type="entry name" value="HLD_clamp_pol_III_gamma_tau"/>
</dbReference>
<sequence length="639" mass="69298">MSYQALYRVWRPQRFDEIVGQQVITQTLKNAIMTNQTSHAYLFCGPRGTGKTSAAKIFAKAINCPNQQDGEPCNHCEICQAITDGTLNDVIEIDAASNNGVEEIRDIRDKAKYAPTQATYKIYIIDEVHMLSTGAFNALLKTLEEPPANVIFILATTEPQKIPATIISRTQRFDFKRITAQEAIDRMTFILDQKQVSYEADALRVIANAAEGGMRDALSILDQTLSFGDNIVTLTNALLVTGSVTESLLTDYVAKVVDHDPTAGLAALQKVLDDGKDAGRFVEDLISYVRDLLLYQEAPAMVTGSDRNNEAFQQLSQSTAPDVFYQMINALNEVSTQLRFTTHPDVYLEVLTVKLAQIKAHADQSVPITDGATPATSTTDSASVVALQQQVTVLKQQLAQLMSEPATKTAIVQATPDDSTATTTSMSASSSPVRSAKSAGQAKAKPASPASHQGSGVNLAKIYPVLRSATKRDLDAMREVWDQLLGMLPITQRAMMNVSKPVAASGEGVIVSFSYSFFFDKAASDDELRQTLQDDLNRLTGEVTTVLFVPEDQWPQIRKDFLTDHKDELTTGSDTNNTSASSQAVVTTADSMATAPNVGSSEDVQSTDEENDGISEPVNDIVAKAQAIFGADNVTVKDD</sequence>
<dbReference type="CDD" id="cd00009">
    <property type="entry name" value="AAA"/>
    <property type="match status" value="1"/>
</dbReference>
<dbReference type="PRINTS" id="PR00300">
    <property type="entry name" value="CLPPROTEASEA"/>
</dbReference>
<evidence type="ECO:0000256" key="1">
    <source>
        <dbReference type="ARBA" id="ARBA00006360"/>
    </source>
</evidence>
<dbReference type="Gene3D" id="1.20.272.10">
    <property type="match status" value="1"/>
</dbReference>
<feature type="compositionally biased region" description="Low complexity" evidence="12">
    <location>
        <begin position="417"/>
        <end position="439"/>
    </location>
</feature>
<dbReference type="InterPro" id="IPR012763">
    <property type="entry name" value="DNA_pol_III_sug/sutau_N"/>
</dbReference>
<evidence type="ECO:0000256" key="5">
    <source>
        <dbReference type="ARBA" id="ARBA00022705"/>
    </source>
</evidence>
<reference evidence="14 15" key="1">
    <citation type="submission" date="2022-03" db="EMBL/GenBank/DDBJ databases">
        <title>Draft genome sequence of Furfurilactobacillus curtus JCM 31185.</title>
        <authorList>
            <person name="Suzuki S."/>
            <person name="Endo A."/>
            <person name="Kajikawa A."/>
        </authorList>
    </citation>
    <scope>NUCLEOTIDE SEQUENCE [LARGE SCALE GENOMIC DNA]</scope>
    <source>
        <strain evidence="14 15">JCM 31185</strain>
    </source>
</reference>
<keyword evidence="4" id="KW-0548">Nucleotidyltransferase</keyword>
<comment type="catalytic activity">
    <reaction evidence="11">
        <text>DNA(n) + a 2'-deoxyribonucleoside 5'-triphosphate = DNA(n+1) + diphosphate</text>
        <dbReference type="Rhea" id="RHEA:22508"/>
        <dbReference type="Rhea" id="RHEA-COMP:17339"/>
        <dbReference type="Rhea" id="RHEA-COMP:17340"/>
        <dbReference type="ChEBI" id="CHEBI:33019"/>
        <dbReference type="ChEBI" id="CHEBI:61560"/>
        <dbReference type="ChEBI" id="CHEBI:173112"/>
        <dbReference type="EC" id="2.7.7.7"/>
    </reaction>
</comment>
<dbReference type="NCBIfam" id="TIGR02397">
    <property type="entry name" value="dnaX_nterm"/>
    <property type="match status" value="1"/>
</dbReference>
<evidence type="ECO:0000256" key="11">
    <source>
        <dbReference type="ARBA" id="ARBA00049244"/>
    </source>
</evidence>
<feature type="region of interest" description="Disordered" evidence="12">
    <location>
        <begin position="592"/>
        <end position="619"/>
    </location>
</feature>
<dbReference type="SUPFAM" id="SSF48019">
    <property type="entry name" value="post-AAA+ oligomerization domain-like"/>
    <property type="match status" value="1"/>
</dbReference>
<keyword evidence="15" id="KW-1185">Reference proteome</keyword>
<keyword evidence="7" id="KW-0547">Nucleotide-binding</keyword>
<evidence type="ECO:0000256" key="8">
    <source>
        <dbReference type="ARBA" id="ARBA00022833"/>
    </source>
</evidence>
<evidence type="ECO:0000256" key="3">
    <source>
        <dbReference type="ARBA" id="ARBA00022679"/>
    </source>
</evidence>
<dbReference type="EC" id="2.7.7.7" evidence="2"/>
<dbReference type="Pfam" id="PF13177">
    <property type="entry name" value="DNA_pol3_delta2"/>
    <property type="match status" value="1"/>
</dbReference>
<evidence type="ECO:0000256" key="10">
    <source>
        <dbReference type="ARBA" id="ARBA00022932"/>
    </source>
</evidence>
<keyword evidence="5" id="KW-0235">DNA replication</keyword>
<feature type="region of interest" description="Disordered" evidence="12">
    <location>
        <begin position="417"/>
        <end position="454"/>
    </location>
</feature>
<evidence type="ECO:0000313" key="14">
    <source>
        <dbReference type="EMBL" id="GKT05761.1"/>
    </source>
</evidence>
<dbReference type="PANTHER" id="PTHR11669:SF0">
    <property type="entry name" value="PROTEIN STICHEL-LIKE 2"/>
    <property type="match status" value="1"/>
</dbReference>
<dbReference type="Pfam" id="PF12169">
    <property type="entry name" value="DNA_pol3_gamma3"/>
    <property type="match status" value="1"/>
</dbReference>